<organism evidence="2 3">
    <name type="scientific">Paenarthrobacter nicotinovorans</name>
    <name type="common">Arthrobacter nicotinovorans</name>
    <dbReference type="NCBI Taxonomy" id="29320"/>
    <lineage>
        <taxon>Bacteria</taxon>
        <taxon>Bacillati</taxon>
        <taxon>Actinomycetota</taxon>
        <taxon>Actinomycetes</taxon>
        <taxon>Micrococcales</taxon>
        <taxon>Micrococcaceae</taxon>
        <taxon>Paenarthrobacter</taxon>
    </lineage>
</organism>
<evidence type="ECO:0000259" key="1">
    <source>
        <dbReference type="Pfam" id="PF12697"/>
    </source>
</evidence>
<keyword evidence="3" id="KW-1185">Reference proteome</keyword>
<protein>
    <submittedName>
        <fullName evidence="2">Pimeloyl-ACP methyl ester carboxylesterase</fullName>
    </submittedName>
</protein>
<dbReference type="InterPro" id="IPR029058">
    <property type="entry name" value="AB_hydrolase_fold"/>
</dbReference>
<comment type="caution">
    <text evidence="2">The sequence shown here is derived from an EMBL/GenBank/DDBJ whole genome shotgun (WGS) entry which is preliminary data.</text>
</comment>
<dbReference type="Pfam" id="PF12697">
    <property type="entry name" value="Abhydrolase_6"/>
    <property type="match status" value="1"/>
</dbReference>
<dbReference type="EMBL" id="JAUSSW010000009">
    <property type="protein sequence ID" value="MDQ0103494.1"/>
    <property type="molecule type" value="Genomic_DNA"/>
</dbReference>
<proteinExistence type="predicted"/>
<evidence type="ECO:0000313" key="3">
    <source>
        <dbReference type="Proteomes" id="UP001244563"/>
    </source>
</evidence>
<dbReference type="InterPro" id="IPR050266">
    <property type="entry name" value="AB_hydrolase_sf"/>
</dbReference>
<dbReference type="InterPro" id="IPR000073">
    <property type="entry name" value="AB_hydrolase_1"/>
</dbReference>
<dbReference type="SUPFAM" id="SSF53474">
    <property type="entry name" value="alpha/beta-Hydrolases"/>
    <property type="match status" value="1"/>
</dbReference>
<sequence length="265" mass="28634">MSALLSSDIEAQGLTGRIFWTEGSPDPGSGAGAGSAEKPAYILIHGIGVSHRYLARLHAVLAAHAPTYSFDLPGFGGTPRPGRQLQVEDYGAFIAGALASRGIDSYILVGHSMGVQFAIEAALHRPESARQLVLMGPVVDSRHKNVMQQSIALTLDGILRESPSSNWIVMGDYFRCGPRWYVTELPVMMKYPTLDRLSGIDVPVLVLRGSRDHVAGPDWSLRLSRAVAQGRLVEIPGVGHVAQHMRPKAVADAIRSFVNATTRHR</sequence>
<reference evidence="2 3" key="1">
    <citation type="submission" date="2023-07" db="EMBL/GenBank/DDBJ databases">
        <title>Sorghum-associated microbial communities from plants grown in Nebraska, USA.</title>
        <authorList>
            <person name="Schachtman D."/>
        </authorList>
    </citation>
    <scope>NUCLEOTIDE SEQUENCE [LARGE SCALE GENOMIC DNA]</scope>
    <source>
        <strain evidence="2 3">CC523</strain>
    </source>
</reference>
<dbReference type="RefSeq" id="WP_064723663.1">
    <property type="nucleotide sequence ID" value="NZ_BDDW01000024.1"/>
</dbReference>
<gene>
    <name evidence="2" type="ORF">J2T10_003159</name>
</gene>
<name>A0ABT9TPB1_PAENI</name>
<accession>A0ABT9TPB1</accession>
<evidence type="ECO:0000313" key="2">
    <source>
        <dbReference type="EMBL" id="MDQ0103494.1"/>
    </source>
</evidence>
<dbReference type="Proteomes" id="UP001244563">
    <property type="component" value="Unassembled WGS sequence"/>
</dbReference>
<dbReference type="Gene3D" id="3.40.50.1820">
    <property type="entry name" value="alpha/beta hydrolase"/>
    <property type="match status" value="1"/>
</dbReference>
<dbReference type="PANTHER" id="PTHR43798">
    <property type="entry name" value="MONOACYLGLYCEROL LIPASE"/>
    <property type="match status" value="1"/>
</dbReference>
<feature type="domain" description="AB hydrolase-1" evidence="1">
    <location>
        <begin position="42"/>
        <end position="253"/>
    </location>
</feature>
<dbReference type="PANTHER" id="PTHR43798:SF5">
    <property type="entry name" value="MONOACYLGLYCEROL LIPASE ABHD6"/>
    <property type="match status" value="1"/>
</dbReference>